<dbReference type="Proteomes" id="UP000295710">
    <property type="component" value="Unassembled WGS sequence"/>
</dbReference>
<name>A0A4R4FAS0_9FIRM</name>
<sequence length="265" mass="29503">MNEYIDKDYAKHFDDDFEVIYDALDELDDYIDYDSGPDEPWPGDDMHYHDEYEEEARPKRQRPARKNERRAADTSRSQDYGDEKEGRKKGRVKLPNLLSPAAKTVQAGGKAAGSIIRTVLKAASLLLITVITVLLGISFWNGHAAYGNPAAAVAEKNYALAAYFGFAALLLIFELISFFWTLSGQKIKDGRRIRKLDTGRGICSFLIIYIGSYLSVHLGSLIPEVPQALGGLKGAVSVYGSLNQTLFPLCVMGVISCLIRKFIFH</sequence>
<dbReference type="AlphaFoldDB" id="A0A4R4FAS0"/>
<protein>
    <submittedName>
        <fullName evidence="3">Uncharacterized protein</fullName>
    </submittedName>
</protein>
<evidence type="ECO:0000256" key="2">
    <source>
        <dbReference type="SAM" id="Phobius"/>
    </source>
</evidence>
<feature type="transmembrane region" description="Helical" evidence="2">
    <location>
        <begin position="242"/>
        <end position="263"/>
    </location>
</feature>
<evidence type="ECO:0000313" key="3">
    <source>
        <dbReference type="EMBL" id="TDA20597.1"/>
    </source>
</evidence>
<evidence type="ECO:0000256" key="1">
    <source>
        <dbReference type="SAM" id="MobiDB-lite"/>
    </source>
</evidence>
<keyword evidence="2" id="KW-1133">Transmembrane helix</keyword>
<feature type="transmembrane region" description="Helical" evidence="2">
    <location>
        <begin position="119"/>
        <end position="140"/>
    </location>
</feature>
<keyword evidence="4" id="KW-1185">Reference proteome</keyword>
<feature type="transmembrane region" description="Helical" evidence="2">
    <location>
        <begin position="160"/>
        <end position="182"/>
    </location>
</feature>
<feature type="region of interest" description="Disordered" evidence="1">
    <location>
        <begin position="32"/>
        <end position="88"/>
    </location>
</feature>
<dbReference type="RefSeq" id="WP_132280234.1">
    <property type="nucleotide sequence ID" value="NZ_JAOBST010000041.1"/>
</dbReference>
<evidence type="ECO:0000313" key="4">
    <source>
        <dbReference type="Proteomes" id="UP000295710"/>
    </source>
</evidence>
<gene>
    <name evidence="3" type="ORF">E1963_16205</name>
</gene>
<keyword evidence="2" id="KW-0812">Transmembrane</keyword>
<proteinExistence type="predicted"/>
<feature type="transmembrane region" description="Helical" evidence="2">
    <location>
        <begin position="202"/>
        <end position="222"/>
    </location>
</feature>
<comment type="caution">
    <text evidence="3">The sequence shown here is derived from an EMBL/GenBank/DDBJ whole genome shotgun (WGS) entry which is preliminary data.</text>
</comment>
<feature type="compositionally biased region" description="Basic and acidic residues" evidence="1">
    <location>
        <begin position="44"/>
        <end position="58"/>
    </location>
</feature>
<organism evidence="3 4">
    <name type="scientific">Extibacter muris</name>
    <dbReference type="NCBI Taxonomy" id="1796622"/>
    <lineage>
        <taxon>Bacteria</taxon>
        <taxon>Bacillati</taxon>
        <taxon>Bacillota</taxon>
        <taxon>Clostridia</taxon>
        <taxon>Lachnospirales</taxon>
        <taxon>Lachnospiraceae</taxon>
        <taxon>Extibacter</taxon>
    </lineage>
</organism>
<keyword evidence="2" id="KW-0472">Membrane</keyword>
<accession>A0A4R4FAS0</accession>
<reference evidence="3 4" key="1">
    <citation type="journal article" date="2016" name="Nat. Microbiol.">
        <title>The Mouse Intestinal Bacterial Collection (miBC) provides host-specific insight into cultured diversity and functional potential of the gut microbiota.</title>
        <authorList>
            <person name="Lagkouvardos I."/>
            <person name="Pukall R."/>
            <person name="Abt B."/>
            <person name="Foesel B.U."/>
            <person name="Meier-Kolthoff J.P."/>
            <person name="Kumar N."/>
            <person name="Bresciani A."/>
            <person name="Martinez I."/>
            <person name="Just S."/>
            <person name="Ziegler C."/>
            <person name="Brugiroux S."/>
            <person name="Garzetti D."/>
            <person name="Wenning M."/>
            <person name="Bui T.P."/>
            <person name="Wang J."/>
            <person name="Hugenholtz F."/>
            <person name="Plugge C.M."/>
            <person name="Peterson D.A."/>
            <person name="Hornef M.W."/>
            <person name="Baines J.F."/>
            <person name="Smidt H."/>
            <person name="Walter J."/>
            <person name="Kristiansen K."/>
            <person name="Nielsen H.B."/>
            <person name="Haller D."/>
            <person name="Overmann J."/>
            <person name="Stecher B."/>
            <person name="Clavel T."/>
        </authorList>
    </citation>
    <scope>NUCLEOTIDE SEQUENCE [LARGE SCALE GENOMIC DNA]</scope>
    <source>
        <strain evidence="3 4">DSM 28560</strain>
    </source>
</reference>
<dbReference type="EMBL" id="SMMX01000018">
    <property type="protein sequence ID" value="TDA20597.1"/>
    <property type="molecule type" value="Genomic_DNA"/>
</dbReference>